<proteinExistence type="predicted"/>
<accession>A0AAX6DQ82</accession>
<organism evidence="1 2">
    <name type="scientific">Iris pallida</name>
    <name type="common">Sweet iris</name>
    <dbReference type="NCBI Taxonomy" id="29817"/>
    <lineage>
        <taxon>Eukaryota</taxon>
        <taxon>Viridiplantae</taxon>
        <taxon>Streptophyta</taxon>
        <taxon>Embryophyta</taxon>
        <taxon>Tracheophyta</taxon>
        <taxon>Spermatophyta</taxon>
        <taxon>Magnoliopsida</taxon>
        <taxon>Liliopsida</taxon>
        <taxon>Asparagales</taxon>
        <taxon>Iridaceae</taxon>
        <taxon>Iridoideae</taxon>
        <taxon>Irideae</taxon>
        <taxon>Iris</taxon>
    </lineage>
</organism>
<gene>
    <name evidence="1" type="ORF">M6B38_233935</name>
</gene>
<reference evidence="1" key="2">
    <citation type="submission" date="2023-04" db="EMBL/GenBank/DDBJ databases">
        <authorList>
            <person name="Bruccoleri R.E."/>
            <person name="Oakeley E.J."/>
            <person name="Faust A.-M."/>
            <person name="Dessus-Babus S."/>
            <person name="Altorfer M."/>
            <person name="Burckhardt D."/>
            <person name="Oertli M."/>
            <person name="Naumann U."/>
            <person name="Petersen F."/>
            <person name="Wong J."/>
        </authorList>
    </citation>
    <scope>NUCLEOTIDE SEQUENCE</scope>
    <source>
        <strain evidence="1">GSM-AAB239-AS_SAM_17_03QT</strain>
        <tissue evidence="1">Leaf</tissue>
    </source>
</reference>
<sequence length="138" mass="15630">MSSELKARLGLGLLTWYGGGENDAAGNRLWWCWWWKKPWFLLWWSQWLFRPPRRLPEGFELLFGVGCARRIRRRRRSAPSPGRTARQRHEGLAALDFCGPGAALEVGVHKDSGHAVLPRQRILVRNRGDGSAGKPCGG</sequence>
<dbReference type="EMBL" id="JANAVB010042619">
    <property type="protein sequence ID" value="KAJ6793856.1"/>
    <property type="molecule type" value="Genomic_DNA"/>
</dbReference>
<evidence type="ECO:0000313" key="1">
    <source>
        <dbReference type="EMBL" id="KAJ6793856.1"/>
    </source>
</evidence>
<name>A0AAX6DQ82_IRIPA</name>
<dbReference type="AlphaFoldDB" id="A0AAX6DQ82"/>
<reference evidence="1" key="1">
    <citation type="journal article" date="2023" name="GigaByte">
        <title>Genome assembly of the bearded iris, Iris pallida Lam.</title>
        <authorList>
            <person name="Bruccoleri R.E."/>
            <person name="Oakeley E.J."/>
            <person name="Faust A.M.E."/>
            <person name="Altorfer M."/>
            <person name="Dessus-Babus S."/>
            <person name="Burckhardt D."/>
            <person name="Oertli M."/>
            <person name="Naumann U."/>
            <person name="Petersen F."/>
            <person name="Wong J."/>
        </authorList>
    </citation>
    <scope>NUCLEOTIDE SEQUENCE</scope>
    <source>
        <strain evidence="1">GSM-AAB239-AS_SAM_17_03QT</strain>
    </source>
</reference>
<keyword evidence="2" id="KW-1185">Reference proteome</keyword>
<evidence type="ECO:0000313" key="2">
    <source>
        <dbReference type="Proteomes" id="UP001140949"/>
    </source>
</evidence>
<comment type="caution">
    <text evidence="1">The sequence shown here is derived from an EMBL/GenBank/DDBJ whole genome shotgun (WGS) entry which is preliminary data.</text>
</comment>
<dbReference type="Proteomes" id="UP001140949">
    <property type="component" value="Unassembled WGS sequence"/>
</dbReference>
<protein>
    <submittedName>
        <fullName evidence="1">Extensin</fullName>
    </submittedName>
</protein>